<dbReference type="OrthoDB" id="5125733at2759"/>
<dbReference type="Proteomes" id="UP000092154">
    <property type="component" value="Unassembled WGS sequence"/>
</dbReference>
<feature type="region of interest" description="Disordered" evidence="1">
    <location>
        <begin position="14"/>
        <end position="33"/>
    </location>
</feature>
<dbReference type="STRING" id="1314800.A0A1B7MY02"/>
<feature type="domain" description="Heterokaryon incompatibility" evidence="2">
    <location>
        <begin position="234"/>
        <end position="379"/>
    </location>
</feature>
<dbReference type="InterPro" id="IPR010730">
    <property type="entry name" value="HET"/>
</dbReference>
<dbReference type="AlphaFoldDB" id="A0A1B7MY02"/>
<evidence type="ECO:0000313" key="3">
    <source>
        <dbReference type="EMBL" id="OAX37480.1"/>
    </source>
</evidence>
<dbReference type="PANTHER" id="PTHR33112:SF12">
    <property type="entry name" value="HETEROKARYON INCOMPATIBILITY DOMAIN-CONTAINING PROTEIN"/>
    <property type="match status" value="1"/>
</dbReference>
<evidence type="ECO:0000313" key="4">
    <source>
        <dbReference type="Proteomes" id="UP000092154"/>
    </source>
</evidence>
<dbReference type="Pfam" id="PF06985">
    <property type="entry name" value="HET"/>
    <property type="match status" value="1"/>
</dbReference>
<dbReference type="InParanoid" id="A0A1B7MY02"/>
<evidence type="ECO:0000256" key="1">
    <source>
        <dbReference type="SAM" id="MobiDB-lite"/>
    </source>
</evidence>
<name>A0A1B7MY02_9AGAM</name>
<protein>
    <submittedName>
        <fullName evidence="3">HET-domain-containing protein</fullName>
    </submittedName>
</protein>
<evidence type="ECO:0000259" key="2">
    <source>
        <dbReference type="Pfam" id="PF06985"/>
    </source>
</evidence>
<dbReference type="EMBL" id="KV448349">
    <property type="protein sequence ID" value="OAX37480.1"/>
    <property type="molecule type" value="Genomic_DNA"/>
</dbReference>
<gene>
    <name evidence="3" type="ORF">K503DRAFT_866833</name>
</gene>
<keyword evidence="4" id="KW-1185">Reference proteome</keyword>
<organism evidence="3 4">
    <name type="scientific">Rhizopogon vinicolor AM-OR11-026</name>
    <dbReference type="NCBI Taxonomy" id="1314800"/>
    <lineage>
        <taxon>Eukaryota</taxon>
        <taxon>Fungi</taxon>
        <taxon>Dikarya</taxon>
        <taxon>Basidiomycota</taxon>
        <taxon>Agaricomycotina</taxon>
        <taxon>Agaricomycetes</taxon>
        <taxon>Agaricomycetidae</taxon>
        <taxon>Boletales</taxon>
        <taxon>Suillineae</taxon>
        <taxon>Rhizopogonaceae</taxon>
        <taxon>Rhizopogon</taxon>
    </lineage>
</organism>
<reference evidence="3 4" key="1">
    <citation type="submission" date="2016-06" db="EMBL/GenBank/DDBJ databases">
        <title>Comparative genomics of the ectomycorrhizal sister species Rhizopogon vinicolor and Rhizopogon vesiculosus (Basidiomycota: Boletales) reveals a divergence of the mating type B locus.</title>
        <authorList>
            <consortium name="DOE Joint Genome Institute"/>
            <person name="Mujic A.B."/>
            <person name="Kuo A."/>
            <person name="Tritt A."/>
            <person name="Lipzen A."/>
            <person name="Chen C."/>
            <person name="Johnson J."/>
            <person name="Sharma A."/>
            <person name="Barry K."/>
            <person name="Grigoriev I.V."/>
            <person name="Spatafora J.W."/>
        </authorList>
    </citation>
    <scope>NUCLEOTIDE SEQUENCE [LARGE SCALE GENOMIC DNA]</scope>
    <source>
        <strain evidence="3 4">AM-OR11-026</strain>
    </source>
</reference>
<accession>A0A1B7MY02</accession>
<proteinExistence type="predicted"/>
<sequence length="742" mass="83039">MFCSSKRRRRTRVKDSSLHQIPSSLTEGNPPDDDTPICSACSALDLRTILQYGIPEKHAIPLGQLTDILDKYDQCGMCRLVVTVVRRKWRLDELSGIDLGGITCALCTVDRSPQIPDAVSPEPKDIRLYIHTSGRMLNEFIGLNDMHSSPQPDIHLLEEDASKVGRTKELHGRRVSQGVDIDLLKSWIHICENGHRERCETVWWRSADDVLPKSVRVLDVARMAIVPAPPACRFVALSYVWGGPGEHYWTTRANLKQRSRRGGLDVSLLPGTISDTIQLTSQLNERYLWIDALCIIQDDPEDKSVQIGVMELIYGSAVFIIFAADSTSARDPLPGVRPGSRDPRQQVTRIQGLHLAVPNFLNQAIASSVWNQRGWTYQEVMLSRRRIFFTAQQVSFECKEDLWCEGVVAEPVGSPRAAIPSGGHGGRIFERVQQTGSQAYLTAYMGIIKEITQRKFTVESDIVDAITALLNALKKGYNVPPFQFGMPLVDLEEVLLWQPTANASHSRRVPANGIKAQWPSWSWTAWRDAAGYNSLRVFTDIQWGPDDSRPELYQSLVEQWYIVDDDGQPVRQDVRPLQRLGELNQNAKSTTYFVPKGYIDTQQLVTENAPLRPGTLVFRTSSAHFNVMKANDVAGAGATTNHAVYSILSDIPRLSTLIGRVILPSSTYSPSSCEFVVLSRTGHQQGLYDQDVLGKPYFGCMMYVMAVQKTQDGMRMERVGLGVIFEPAWSNSTAEQKIVLLE</sequence>
<feature type="compositionally biased region" description="Polar residues" evidence="1">
    <location>
        <begin position="18"/>
        <end position="27"/>
    </location>
</feature>
<dbReference type="PANTHER" id="PTHR33112">
    <property type="entry name" value="DOMAIN PROTEIN, PUTATIVE-RELATED"/>
    <property type="match status" value="1"/>
</dbReference>